<dbReference type="AlphaFoldDB" id="A0A1I6E465"/>
<keyword evidence="3 5" id="KW-1133">Transmembrane helix</keyword>
<organism evidence="7 8">
    <name type="scientific">Poseidonocella sedimentorum</name>
    <dbReference type="NCBI Taxonomy" id="871652"/>
    <lineage>
        <taxon>Bacteria</taxon>
        <taxon>Pseudomonadati</taxon>
        <taxon>Pseudomonadota</taxon>
        <taxon>Alphaproteobacteria</taxon>
        <taxon>Rhodobacterales</taxon>
        <taxon>Roseobacteraceae</taxon>
        <taxon>Poseidonocella</taxon>
    </lineage>
</organism>
<evidence type="ECO:0000313" key="7">
    <source>
        <dbReference type="EMBL" id="SFR12341.1"/>
    </source>
</evidence>
<dbReference type="RefSeq" id="WP_092080804.1">
    <property type="nucleotide sequence ID" value="NZ_FOYI01000007.1"/>
</dbReference>
<dbReference type="PROSITE" id="PS50234">
    <property type="entry name" value="VWFA"/>
    <property type="match status" value="1"/>
</dbReference>
<keyword evidence="2 5" id="KW-0812">Transmembrane</keyword>
<dbReference type="InterPro" id="IPR050768">
    <property type="entry name" value="UPF0353/GerABKA_families"/>
</dbReference>
<dbReference type="Pfam" id="PF00092">
    <property type="entry name" value="VWA"/>
    <property type="match status" value="1"/>
</dbReference>
<gene>
    <name evidence="7" type="ORF">SAMN04515673_10750</name>
</gene>
<evidence type="ECO:0000256" key="4">
    <source>
        <dbReference type="ARBA" id="ARBA00023136"/>
    </source>
</evidence>
<dbReference type="STRING" id="871652.SAMN04515673_10750"/>
<feature type="domain" description="VWFA" evidence="6">
    <location>
        <begin position="88"/>
        <end position="275"/>
    </location>
</feature>
<reference evidence="7 8" key="1">
    <citation type="submission" date="2016-10" db="EMBL/GenBank/DDBJ databases">
        <authorList>
            <person name="de Groot N.N."/>
        </authorList>
    </citation>
    <scope>NUCLEOTIDE SEQUENCE [LARGE SCALE GENOMIC DNA]</scope>
    <source>
        <strain evidence="8">KMM 9023,NRIC 0796,JCM 17311,KCTC 23692</strain>
    </source>
</reference>
<dbReference type="PANTHER" id="PTHR22550:SF5">
    <property type="entry name" value="LEUCINE ZIPPER PROTEIN 4"/>
    <property type="match status" value="1"/>
</dbReference>
<dbReference type="EMBL" id="FOYI01000007">
    <property type="protein sequence ID" value="SFR12341.1"/>
    <property type="molecule type" value="Genomic_DNA"/>
</dbReference>
<accession>A0A1I6E465</accession>
<dbReference type="OrthoDB" id="6206554at2"/>
<dbReference type="PANTHER" id="PTHR22550">
    <property type="entry name" value="SPORE GERMINATION PROTEIN"/>
    <property type="match status" value="1"/>
</dbReference>
<dbReference type="Gene3D" id="3.40.50.410">
    <property type="entry name" value="von Willebrand factor, type A domain"/>
    <property type="match status" value="1"/>
</dbReference>
<dbReference type="InterPro" id="IPR036465">
    <property type="entry name" value="vWFA_dom_sf"/>
</dbReference>
<dbReference type="SMART" id="SM00327">
    <property type="entry name" value="VWA"/>
    <property type="match status" value="1"/>
</dbReference>
<keyword evidence="8" id="KW-1185">Reference proteome</keyword>
<dbReference type="InterPro" id="IPR002035">
    <property type="entry name" value="VWF_A"/>
</dbReference>
<dbReference type="Proteomes" id="UP000199302">
    <property type="component" value="Unassembled WGS sequence"/>
</dbReference>
<sequence length="318" mass="33593">MSLEHPLILGLLLLPLFARRLLPPVAAPTGALHVPPAIAAGLRPGRAARHRSRLLQLLGWLVWACLLLALAGPRAMETHDLRLASGRDIILALDLSGSMETEDFDLDGQRVSRLDAVKQVAAGFIEGREGDRVGLVVFGDRAFVAAPLTHDTASVARAVLGATIGISGKSTAISDGLGLALRRLRGSEATSRVVILLSDGVDTTGTVAPRDVATMAQELGIRVHTIALGPDDLESRPAARDAVDAATLREVAELSGGEMFRVRGMDALRQVTRAIDALEPSPASAPPLQVWRDYWTWPAGAALALSLLALGLTRRGAQ</sequence>
<proteinExistence type="predicted"/>
<dbReference type="SUPFAM" id="SSF53300">
    <property type="entry name" value="vWA-like"/>
    <property type="match status" value="1"/>
</dbReference>
<evidence type="ECO:0000256" key="5">
    <source>
        <dbReference type="SAM" id="Phobius"/>
    </source>
</evidence>
<keyword evidence="1" id="KW-1003">Cell membrane</keyword>
<evidence type="ECO:0000256" key="3">
    <source>
        <dbReference type="ARBA" id="ARBA00022989"/>
    </source>
</evidence>
<protein>
    <submittedName>
        <fullName evidence="7">Ca-activated chloride channel family protein</fullName>
    </submittedName>
</protein>
<evidence type="ECO:0000256" key="1">
    <source>
        <dbReference type="ARBA" id="ARBA00022475"/>
    </source>
</evidence>
<name>A0A1I6E465_9RHOB</name>
<evidence type="ECO:0000256" key="2">
    <source>
        <dbReference type="ARBA" id="ARBA00022692"/>
    </source>
</evidence>
<feature type="transmembrane region" description="Helical" evidence="5">
    <location>
        <begin position="55"/>
        <end position="72"/>
    </location>
</feature>
<evidence type="ECO:0000313" key="8">
    <source>
        <dbReference type="Proteomes" id="UP000199302"/>
    </source>
</evidence>
<keyword evidence="4 5" id="KW-0472">Membrane</keyword>
<evidence type="ECO:0000259" key="6">
    <source>
        <dbReference type="PROSITE" id="PS50234"/>
    </source>
</evidence>